<evidence type="ECO:0000313" key="1">
    <source>
        <dbReference type="EMBL" id="KTD08287.1"/>
    </source>
</evidence>
<name>A0A0W0UKK0_9GAMM</name>
<dbReference type="PATRIC" id="fig|455.5.peg.2607"/>
<proteinExistence type="predicted"/>
<reference evidence="1 2" key="1">
    <citation type="submission" date="2015-11" db="EMBL/GenBank/DDBJ databases">
        <title>Genomic analysis of 38 Legionella species identifies large and diverse effector repertoires.</title>
        <authorList>
            <person name="Burstein D."/>
            <person name="Amaro F."/>
            <person name="Zusman T."/>
            <person name="Lifshitz Z."/>
            <person name="Cohen O."/>
            <person name="Gilbert J.A."/>
            <person name="Pupko T."/>
            <person name="Shuman H.A."/>
            <person name="Segal G."/>
        </authorList>
    </citation>
    <scope>NUCLEOTIDE SEQUENCE [LARGE SCALE GENOMIC DNA]</scope>
    <source>
        <strain evidence="1 2">JA-26-G1-E2</strain>
    </source>
</reference>
<dbReference type="EMBL" id="LNYG01000013">
    <property type="protein sequence ID" value="KTD08287.1"/>
    <property type="molecule type" value="Genomic_DNA"/>
</dbReference>
<organism evidence="1 2">
    <name type="scientific">Legionella jamestowniensis</name>
    <dbReference type="NCBI Taxonomy" id="455"/>
    <lineage>
        <taxon>Bacteria</taxon>
        <taxon>Pseudomonadati</taxon>
        <taxon>Pseudomonadota</taxon>
        <taxon>Gammaproteobacteria</taxon>
        <taxon>Legionellales</taxon>
        <taxon>Legionellaceae</taxon>
        <taxon>Legionella</taxon>
    </lineage>
</organism>
<dbReference type="Proteomes" id="UP000054715">
    <property type="component" value="Unassembled WGS sequence"/>
</dbReference>
<gene>
    <name evidence="1" type="ORF">Ljam_2482</name>
</gene>
<evidence type="ECO:0000313" key="2">
    <source>
        <dbReference type="Proteomes" id="UP000054715"/>
    </source>
</evidence>
<protein>
    <submittedName>
        <fullName evidence="1">Uncharacterized protein</fullName>
    </submittedName>
</protein>
<dbReference type="AlphaFoldDB" id="A0A0W0UKK0"/>
<accession>A0A0W0UKK0</accession>
<dbReference type="STRING" id="455.Ljam_2482"/>
<sequence length="571" mass="64989">MQLIMFKAIPFFTAVNSNNSETMPNSASVSKTPVEIVKKYVDAQIEYNNFLKERLTHGKQEEIFEIFLSLFLDLSEVPRLVKIPPKTILQKNVGEFIGHIEADLEEYERIKTCLDTHTTVDQLYLTIYFTYKQWLFGIDDITSKKIKNILSYVYDGNELKKKVKEVIKRVNMKSSKSPLLCEINSLFEICTMLQSEVSDDCLRFKDDISIKSKNGYIFLSLPEESNRKERQFLDKNPDDQAFLSLLKRSTEAYDALESKNISTDLHTSYLNLFAKMKVKYRIDEEIKTFMQRAAEKKQASLLESTVMQTEGTENFSERVAIQPAQLSLNSNENSVLTTAVQCEQTSQEEKHSSNAEFSAKKITHQLAYVEPHEQASTLHCSSSPMTEEVDIPTVSFKDEEEIEQDLNKENNAECSYSPDYSLFPPKIKEQPKKETRRNILNLNKEQQETFLKVFGLISYDSINLRALVNLTQALGGTIKTTGANRCRIEIKNIYAHLLVPEEALNKACKKATVTMHGGGHRNKASQNNDREKAPDYLISQFRAAFVRAGYTPINLGLGVENASPLSGAHVL</sequence>
<comment type="caution">
    <text evidence="1">The sequence shown here is derived from an EMBL/GenBank/DDBJ whole genome shotgun (WGS) entry which is preliminary data.</text>
</comment>